<comment type="caution">
    <text evidence="2">The sequence shown here is derived from an EMBL/GenBank/DDBJ whole genome shotgun (WGS) entry which is preliminary data.</text>
</comment>
<keyword evidence="1" id="KW-0472">Membrane</keyword>
<organism evidence="2 3">
    <name type="scientific">Paractinoplanes durhamensis</name>
    <dbReference type="NCBI Taxonomy" id="113563"/>
    <lineage>
        <taxon>Bacteria</taxon>
        <taxon>Bacillati</taxon>
        <taxon>Actinomycetota</taxon>
        <taxon>Actinomycetes</taxon>
        <taxon>Micromonosporales</taxon>
        <taxon>Micromonosporaceae</taxon>
        <taxon>Paractinoplanes</taxon>
    </lineage>
</organism>
<proteinExistence type="predicted"/>
<reference evidence="2 3" key="1">
    <citation type="submission" date="2021-01" db="EMBL/GenBank/DDBJ databases">
        <title>Whole genome shotgun sequence of Actinoplanes durhamensis NBRC 14914.</title>
        <authorList>
            <person name="Komaki H."/>
            <person name="Tamura T."/>
        </authorList>
    </citation>
    <scope>NUCLEOTIDE SEQUENCE [LARGE SCALE GENOMIC DNA]</scope>
    <source>
        <strain evidence="2 3">NBRC 14914</strain>
    </source>
</reference>
<keyword evidence="1" id="KW-1133">Transmembrane helix</keyword>
<evidence type="ECO:0000256" key="1">
    <source>
        <dbReference type="SAM" id="Phobius"/>
    </source>
</evidence>
<keyword evidence="3" id="KW-1185">Reference proteome</keyword>
<gene>
    <name evidence="2" type="ORF">Adu01nite_16070</name>
</gene>
<dbReference type="Proteomes" id="UP000637628">
    <property type="component" value="Unassembled WGS sequence"/>
</dbReference>
<evidence type="ECO:0000313" key="3">
    <source>
        <dbReference type="Proteomes" id="UP000637628"/>
    </source>
</evidence>
<dbReference type="EMBL" id="BOML01000013">
    <property type="protein sequence ID" value="GIE00257.1"/>
    <property type="molecule type" value="Genomic_DNA"/>
</dbReference>
<feature type="transmembrane region" description="Helical" evidence="1">
    <location>
        <begin position="44"/>
        <end position="65"/>
    </location>
</feature>
<name>A0ABQ3YRN8_9ACTN</name>
<dbReference type="RefSeq" id="WP_203725885.1">
    <property type="nucleotide sequence ID" value="NZ_BAAATX010000002.1"/>
</dbReference>
<evidence type="ECO:0000313" key="2">
    <source>
        <dbReference type="EMBL" id="GIE00257.1"/>
    </source>
</evidence>
<sequence length="115" mass="11789">MHTEIDGRPMVTVTPVMDGDRPVGAWIAGPETATFRPVVDVTRLTGTVLATAAAVAIAGTAIVAATRRRPAIGAVTMGPGGWVSVKNAVCPPLGPDSARPWWARLIGAHRLTAGG</sequence>
<keyword evidence="1" id="KW-0812">Transmembrane</keyword>
<accession>A0ABQ3YRN8</accession>
<protein>
    <submittedName>
        <fullName evidence="2">Uncharacterized protein</fullName>
    </submittedName>
</protein>